<evidence type="ECO:0000256" key="5">
    <source>
        <dbReference type="HAMAP-Rule" id="MF_00373"/>
    </source>
</evidence>
<dbReference type="InterPro" id="IPR050096">
    <property type="entry name" value="Bacterial_rp_bL28"/>
</dbReference>
<dbReference type="HAMAP" id="MF_00373">
    <property type="entry name" value="Ribosomal_bL28"/>
    <property type="match status" value="1"/>
</dbReference>
<evidence type="ECO:0000256" key="4">
    <source>
        <dbReference type="ARBA" id="ARBA00035174"/>
    </source>
</evidence>
<comment type="similarity">
    <text evidence="1 5">Belongs to the bacterial ribosomal protein bL28 family.</text>
</comment>
<dbReference type="Gene3D" id="2.30.170.40">
    <property type="entry name" value="Ribosomal protein L28/L24"/>
    <property type="match status" value="1"/>
</dbReference>
<dbReference type="Pfam" id="PF00830">
    <property type="entry name" value="Ribosomal_L28"/>
    <property type="match status" value="1"/>
</dbReference>
<dbReference type="InterPro" id="IPR001383">
    <property type="entry name" value="Ribosomal_bL28_bact-type"/>
</dbReference>
<dbReference type="SUPFAM" id="SSF143800">
    <property type="entry name" value="L28p-like"/>
    <property type="match status" value="1"/>
</dbReference>
<dbReference type="EMBL" id="VBOS01000430">
    <property type="protein sequence ID" value="TMQ49988.1"/>
    <property type="molecule type" value="Genomic_DNA"/>
</dbReference>
<evidence type="ECO:0000313" key="7">
    <source>
        <dbReference type="Proteomes" id="UP000317716"/>
    </source>
</evidence>
<evidence type="ECO:0000256" key="1">
    <source>
        <dbReference type="ARBA" id="ARBA00008760"/>
    </source>
</evidence>
<gene>
    <name evidence="5 6" type="primary">rpmB</name>
    <name evidence="6" type="ORF">E6K72_11820</name>
</gene>
<dbReference type="InterPro" id="IPR037147">
    <property type="entry name" value="Ribosomal_bL28_sf"/>
</dbReference>
<name>A0A538SF27_UNCEI</name>
<dbReference type="GO" id="GO:0005840">
    <property type="term" value="C:ribosome"/>
    <property type="evidence" value="ECO:0007669"/>
    <property type="project" value="UniProtKB-KW"/>
</dbReference>
<dbReference type="Proteomes" id="UP000317716">
    <property type="component" value="Unassembled WGS sequence"/>
</dbReference>
<evidence type="ECO:0000313" key="6">
    <source>
        <dbReference type="EMBL" id="TMQ49988.1"/>
    </source>
</evidence>
<dbReference type="GO" id="GO:1990904">
    <property type="term" value="C:ribonucleoprotein complex"/>
    <property type="evidence" value="ECO:0007669"/>
    <property type="project" value="UniProtKB-KW"/>
</dbReference>
<protein>
    <recommendedName>
        <fullName evidence="4 5">Large ribosomal subunit protein bL28</fullName>
    </recommendedName>
</protein>
<dbReference type="GO" id="GO:0003735">
    <property type="term" value="F:structural constituent of ribosome"/>
    <property type="evidence" value="ECO:0007669"/>
    <property type="project" value="InterPro"/>
</dbReference>
<accession>A0A538SF27</accession>
<comment type="caution">
    <text evidence="6">The sequence shown here is derived from an EMBL/GenBank/DDBJ whole genome shotgun (WGS) entry which is preliminary data.</text>
</comment>
<organism evidence="6 7">
    <name type="scientific">Eiseniibacteriota bacterium</name>
    <dbReference type="NCBI Taxonomy" id="2212470"/>
    <lineage>
        <taxon>Bacteria</taxon>
        <taxon>Candidatus Eiseniibacteriota</taxon>
    </lineage>
</organism>
<evidence type="ECO:0000256" key="2">
    <source>
        <dbReference type="ARBA" id="ARBA00022980"/>
    </source>
</evidence>
<dbReference type="NCBIfam" id="TIGR00009">
    <property type="entry name" value="L28"/>
    <property type="match status" value="1"/>
</dbReference>
<proteinExistence type="inferred from homology"/>
<reference evidence="6 7" key="1">
    <citation type="journal article" date="2019" name="Nat. Microbiol.">
        <title>Mediterranean grassland soil C-N compound turnover is dependent on rainfall and depth, and is mediated by genomically divergent microorganisms.</title>
        <authorList>
            <person name="Diamond S."/>
            <person name="Andeer P.F."/>
            <person name="Li Z."/>
            <person name="Crits-Christoph A."/>
            <person name="Burstein D."/>
            <person name="Anantharaman K."/>
            <person name="Lane K.R."/>
            <person name="Thomas B.C."/>
            <person name="Pan C."/>
            <person name="Northen T.R."/>
            <person name="Banfield J.F."/>
        </authorList>
    </citation>
    <scope>NUCLEOTIDE SEQUENCE [LARGE SCALE GENOMIC DNA]</scope>
    <source>
        <strain evidence="6">WS_2</strain>
    </source>
</reference>
<dbReference type="PANTHER" id="PTHR39080">
    <property type="entry name" value="50S RIBOSOMAL PROTEIN L28"/>
    <property type="match status" value="1"/>
</dbReference>
<keyword evidence="2 5" id="KW-0689">Ribosomal protein</keyword>
<dbReference type="AlphaFoldDB" id="A0A538SF27"/>
<sequence>MCSVLSTHAFLPAATQGRGRLPEEAHVAQRCHACGKGTMSGHAVSHAHNLTKRVWNPNLQRVRALVGGRVKNIDVCTRCLRGGKVQKAARGQRKPAAA</sequence>
<dbReference type="GO" id="GO:0006412">
    <property type="term" value="P:translation"/>
    <property type="evidence" value="ECO:0007669"/>
    <property type="project" value="UniProtKB-UniRule"/>
</dbReference>
<dbReference type="PANTHER" id="PTHR39080:SF1">
    <property type="entry name" value="LARGE RIBOSOMAL SUBUNIT PROTEIN BL28A"/>
    <property type="match status" value="1"/>
</dbReference>
<dbReference type="InterPro" id="IPR026569">
    <property type="entry name" value="Ribosomal_bL28"/>
</dbReference>
<dbReference type="InterPro" id="IPR034704">
    <property type="entry name" value="Ribosomal_bL28/bL31-like_sf"/>
</dbReference>
<keyword evidence="3 5" id="KW-0687">Ribonucleoprotein</keyword>
<evidence type="ECO:0000256" key="3">
    <source>
        <dbReference type="ARBA" id="ARBA00023274"/>
    </source>
</evidence>